<sequence length="115" mass="13065">MHMRMKSHDAFVRMPLTLAEPAFMYDLRQGVAIRSLHRISFLSRLNTIFEEALDMIIFDIGSEAMSKRGCPTDDYSTLDMDLKARYVTTEELIFALSTKMSVKLGSYTIMSSVVG</sequence>
<comment type="caution">
    <text evidence="1">The sequence shown here is derived from an EMBL/GenBank/DDBJ whole genome shotgun (WGS) entry which is preliminary data.</text>
</comment>
<protein>
    <submittedName>
        <fullName evidence="1">Uncharacterized protein</fullName>
    </submittedName>
</protein>
<dbReference type="Proteomes" id="UP001530293">
    <property type="component" value="Unassembled WGS sequence"/>
</dbReference>
<accession>A0ABD3LZN3</accession>
<dbReference type="EMBL" id="JALLBG020000270">
    <property type="protein sequence ID" value="KAL3757210.1"/>
    <property type="molecule type" value="Genomic_DNA"/>
</dbReference>
<dbReference type="AlphaFoldDB" id="A0ABD3LZN3"/>
<name>A0ABD3LZN3_9STRA</name>
<reference evidence="1 2" key="1">
    <citation type="submission" date="2024-10" db="EMBL/GenBank/DDBJ databases">
        <title>Updated reference genomes for cyclostephanoid diatoms.</title>
        <authorList>
            <person name="Roberts W.R."/>
            <person name="Alverson A.J."/>
        </authorList>
    </citation>
    <scope>NUCLEOTIDE SEQUENCE [LARGE SCALE GENOMIC DNA]</scope>
    <source>
        <strain evidence="1 2">AJA232-27</strain>
    </source>
</reference>
<gene>
    <name evidence="1" type="ORF">ACHAWU_003872</name>
</gene>
<evidence type="ECO:0000313" key="2">
    <source>
        <dbReference type="Proteomes" id="UP001530293"/>
    </source>
</evidence>
<evidence type="ECO:0000313" key="1">
    <source>
        <dbReference type="EMBL" id="KAL3757210.1"/>
    </source>
</evidence>
<keyword evidence="2" id="KW-1185">Reference proteome</keyword>
<organism evidence="1 2">
    <name type="scientific">Discostella pseudostelligera</name>
    <dbReference type="NCBI Taxonomy" id="259834"/>
    <lineage>
        <taxon>Eukaryota</taxon>
        <taxon>Sar</taxon>
        <taxon>Stramenopiles</taxon>
        <taxon>Ochrophyta</taxon>
        <taxon>Bacillariophyta</taxon>
        <taxon>Coscinodiscophyceae</taxon>
        <taxon>Thalassiosirophycidae</taxon>
        <taxon>Stephanodiscales</taxon>
        <taxon>Stephanodiscaceae</taxon>
        <taxon>Discostella</taxon>
    </lineage>
</organism>
<proteinExistence type="predicted"/>